<accession>A0A0A2DP19</accession>
<keyword evidence="1" id="KW-1133">Transmembrane helix</keyword>
<dbReference type="RefSeq" id="WP_035114625.1">
    <property type="nucleotide sequence ID" value="NZ_CP047046.1"/>
</dbReference>
<feature type="transmembrane region" description="Helical" evidence="1">
    <location>
        <begin position="20"/>
        <end position="41"/>
    </location>
</feature>
<reference evidence="2 3" key="1">
    <citation type="submission" date="2014-10" db="EMBL/GenBank/DDBJ databases">
        <title>Whole Genome sequence of Corynebacterium auriscanis strain CIP 106629.</title>
        <authorList>
            <person name="Hassan S.S."/>
            <person name="Jamal S.B."/>
            <person name="Tiwari S."/>
            <person name="Oliveira L.D.C."/>
            <person name="Souza F."/>
            <person name="Mariano D.C."/>
            <person name="Almeida S."/>
            <person name="Dorella F."/>
            <person name="Pereira F."/>
            <person name="Carvalho A."/>
            <person name="Leal C.A."/>
            <person name="Soares S.D.C."/>
            <person name="Figueiredo H.C."/>
            <person name="Silva A."/>
            <person name="Azevedo V.A."/>
        </authorList>
    </citation>
    <scope>NUCLEOTIDE SEQUENCE [LARGE SCALE GENOMIC DNA]</scope>
    <source>
        <strain evidence="2 3">CIP 106629</strain>
    </source>
</reference>
<dbReference type="AlphaFoldDB" id="A0A0A2DP19"/>
<feature type="transmembrane region" description="Helical" evidence="1">
    <location>
        <begin position="121"/>
        <end position="140"/>
    </location>
</feature>
<protein>
    <submittedName>
        <fullName evidence="2">Uncharacterized protein</fullName>
    </submittedName>
</protein>
<feature type="transmembrane region" description="Helical" evidence="1">
    <location>
        <begin position="95"/>
        <end position="114"/>
    </location>
</feature>
<evidence type="ECO:0000313" key="3">
    <source>
        <dbReference type="Proteomes" id="UP000030145"/>
    </source>
</evidence>
<dbReference type="GeneID" id="300552069"/>
<keyword evidence="3" id="KW-1185">Reference proteome</keyword>
<proteinExistence type="predicted"/>
<dbReference type="EMBL" id="JRVJ01000010">
    <property type="protein sequence ID" value="KGM18636.1"/>
    <property type="molecule type" value="Genomic_DNA"/>
</dbReference>
<name>A0A0A2DP19_9CORY</name>
<organism evidence="2 3">
    <name type="scientific">Corynebacterium auriscanis</name>
    <dbReference type="NCBI Taxonomy" id="99807"/>
    <lineage>
        <taxon>Bacteria</taxon>
        <taxon>Bacillati</taxon>
        <taxon>Actinomycetota</taxon>
        <taxon>Actinomycetes</taxon>
        <taxon>Mycobacteriales</taxon>
        <taxon>Corynebacteriaceae</taxon>
        <taxon>Corynebacterium</taxon>
    </lineage>
</organism>
<evidence type="ECO:0000256" key="1">
    <source>
        <dbReference type="SAM" id="Phobius"/>
    </source>
</evidence>
<comment type="caution">
    <text evidence="2">The sequence shown here is derived from an EMBL/GenBank/DDBJ whole genome shotgun (WGS) entry which is preliminary data.</text>
</comment>
<feature type="transmembrane region" description="Helical" evidence="1">
    <location>
        <begin position="152"/>
        <end position="175"/>
    </location>
</feature>
<sequence length="191" mass="20255">MTRANTFILAHQFHPDIFAQSWLILVGVPLIVGVIIVRGLARSAEDDTGRGPGLWATGIYGALTGLLVPAVWLTWNGYHQTPLDAHLPGPRQFSAWQIVALTITFLFATGVIALKMRRPFVGTVALAVGTGVGAATAMIIEVSFFDTTSQEGIGIFLALIGGGLLGWAVGGIIGIPRGVRAGLSRKNRNRD</sequence>
<feature type="transmembrane region" description="Helical" evidence="1">
    <location>
        <begin position="53"/>
        <end position="75"/>
    </location>
</feature>
<keyword evidence="1" id="KW-0812">Transmembrane</keyword>
<evidence type="ECO:0000313" key="2">
    <source>
        <dbReference type="EMBL" id="KGM18636.1"/>
    </source>
</evidence>
<dbReference type="Proteomes" id="UP000030145">
    <property type="component" value="Unassembled WGS sequence"/>
</dbReference>
<gene>
    <name evidence="2" type="ORF">MA47_06925</name>
</gene>
<keyword evidence="1" id="KW-0472">Membrane</keyword>